<proteinExistence type="predicted"/>
<protein>
    <submittedName>
        <fullName evidence="2">Uncharacterized protein</fullName>
    </submittedName>
</protein>
<sequence>MRAEDGDFYVGGGAAGGGDGDGASAPPPPAWTVKGADDGSFHSPAWQEQYLKSLTEIKRPSYEEFRAAEKAKEGVLAAAAETTEIETKKFRLQLEADREMRLAGGRNQKLGVKKGKVGKKGKKEKKEKKDKAGKKSSKKKNSKEGKDGKKSSKKSSKKASKKASTRSSDSSSSESGSSSEEEEAGGDPTEKYRLSGFFNKE</sequence>
<feature type="compositionally biased region" description="Gly residues" evidence="1">
    <location>
        <begin position="9"/>
        <end position="21"/>
    </location>
</feature>
<reference evidence="2" key="1">
    <citation type="submission" date="2021-01" db="EMBL/GenBank/DDBJ databases">
        <authorList>
            <person name="Corre E."/>
            <person name="Pelletier E."/>
            <person name="Niang G."/>
            <person name="Scheremetjew M."/>
            <person name="Finn R."/>
            <person name="Kale V."/>
            <person name="Holt S."/>
            <person name="Cochrane G."/>
            <person name="Meng A."/>
            <person name="Brown T."/>
            <person name="Cohen L."/>
        </authorList>
    </citation>
    <scope>NUCLEOTIDE SEQUENCE</scope>
    <source>
        <strain evidence="2">SL-175</strain>
    </source>
</reference>
<evidence type="ECO:0000313" key="2">
    <source>
        <dbReference type="EMBL" id="CAD8705341.1"/>
    </source>
</evidence>
<dbReference type="AlphaFoldDB" id="A0A7S0X706"/>
<accession>A0A7S0X706</accession>
<dbReference type="PANTHER" id="PTHR36021:SF1">
    <property type="entry name" value="COREPRESSOR"/>
    <property type="match status" value="1"/>
</dbReference>
<name>A0A7S0X706_9CHLO</name>
<evidence type="ECO:0000256" key="1">
    <source>
        <dbReference type="SAM" id="MobiDB-lite"/>
    </source>
</evidence>
<feature type="compositionally biased region" description="Basic and acidic residues" evidence="1">
    <location>
        <begin position="188"/>
        <end position="201"/>
    </location>
</feature>
<organism evidence="2">
    <name type="scientific">Mantoniella antarctica</name>
    <dbReference type="NCBI Taxonomy" id="81844"/>
    <lineage>
        <taxon>Eukaryota</taxon>
        <taxon>Viridiplantae</taxon>
        <taxon>Chlorophyta</taxon>
        <taxon>Mamiellophyceae</taxon>
        <taxon>Mamiellales</taxon>
        <taxon>Mamiellaceae</taxon>
        <taxon>Mantoniella</taxon>
    </lineage>
</organism>
<feature type="compositionally biased region" description="Low complexity" evidence="1">
    <location>
        <begin position="165"/>
        <end position="178"/>
    </location>
</feature>
<feature type="region of interest" description="Disordered" evidence="1">
    <location>
        <begin position="99"/>
        <end position="201"/>
    </location>
</feature>
<feature type="region of interest" description="Disordered" evidence="1">
    <location>
        <begin position="1"/>
        <end position="39"/>
    </location>
</feature>
<feature type="compositionally biased region" description="Basic residues" evidence="1">
    <location>
        <begin position="111"/>
        <end position="141"/>
    </location>
</feature>
<feature type="compositionally biased region" description="Basic residues" evidence="1">
    <location>
        <begin position="151"/>
        <end position="164"/>
    </location>
</feature>
<dbReference type="PANTHER" id="PTHR36021">
    <property type="entry name" value="COREPRESSOR"/>
    <property type="match status" value="1"/>
</dbReference>
<gene>
    <name evidence="2" type="ORF">MANT1106_LOCUS8024</name>
</gene>
<dbReference type="EMBL" id="HBFC01013739">
    <property type="protein sequence ID" value="CAD8705341.1"/>
    <property type="molecule type" value="Transcribed_RNA"/>
</dbReference>